<evidence type="ECO:0000313" key="3">
    <source>
        <dbReference type="EMBL" id="TQQ84485.1"/>
    </source>
</evidence>
<dbReference type="CDD" id="cd04301">
    <property type="entry name" value="NAT_SF"/>
    <property type="match status" value="1"/>
</dbReference>
<dbReference type="InterPro" id="IPR000182">
    <property type="entry name" value="GNAT_dom"/>
</dbReference>
<keyword evidence="1 3" id="KW-0808">Transferase</keyword>
<evidence type="ECO:0000313" key="4">
    <source>
        <dbReference type="Proteomes" id="UP000317863"/>
    </source>
</evidence>
<dbReference type="InterPro" id="IPR016181">
    <property type="entry name" value="Acyl_CoA_acyltransferase"/>
</dbReference>
<dbReference type="Pfam" id="PF00583">
    <property type="entry name" value="Acetyltransf_1"/>
    <property type="match status" value="1"/>
</dbReference>
<evidence type="ECO:0000259" key="2">
    <source>
        <dbReference type="PROSITE" id="PS51186"/>
    </source>
</evidence>
<reference evidence="3 4" key="1">
    <citation type="submission" date="2019-02" db="EMBL/GenBank/DDBJ databases">
        <title>Peptostreptococcaceae bacterium ZHW00191 nov., a new bacterium isolated from the human gut.</title>
        <authorList>
            <person name="Zhou H.-W."/>
            <person name="Chen X.-J."/>
        </authorList>
    </citation>
    <scope>NUCLEOTIDE SEQUENCE [LARGE SCALE GENOMIC DNA]</scope>
    <source>
        <strain evidence="3 4">ZHW00191</strain>
    </source>
</reference>
<dbReference type="InterPro" id="IPR050769">
    <property type="entry name" value="NAT_camello-type"/>
</dbReference>
<dbReference type="PANTHER" id="PTHR13947:SF37">
    <property type="entry name" value="LD18367P"/>
    <property type="match status" value="1"/>
</dbReference>
<comment type="caution">
    <text evidence="3">The sequence shown here is derived from an EMBL/GenBank/DDBJ whole genome shotgun (WGS) entry which is preliminary data.</text>
</comment>
<keyword evidence="4" id="KW-1185">Reference proteome</keyword>
<dbReference type="PANTHER" id="PTHR13947">
    <property type="entry name" value="GNAT FAMILY N-ACETYLTRANSFERASE"/>
    <property type="match status" value="1"/>
</dbReference>
<name>A0A544QUX3_9FIRM</name>
<dbReference type="OrthoDB" id="357176at2"/>
<protein>
    <submittedName>
        <fullName evidence="3">GNAT family N-acetyltransferase</fullName>
    </submittedName>
</protein>
<sequence>MMFRPATREDISSIDKIYLKIHNKEQNNELKVGWIKGVYPVRKTAVDALERNDLFVYEKNGEILASAIINQIQVDVYQNGKWIYDGNDSEVMVLHTLVVDPDKGGCGIGTKFVDFYENYALESGCHILRMDTNEKNTAARNLYKKLGYREADIVPCEFNGIPDVNLVLLEKKI</sequence>
<dbReference type="PROSITE" id="PS51186">
    <property type="entry name" value="GNAT"/>
    <property type="match status" value="1"/>
</dbReference>
<dbReference type="Proteomes" id="UP000317863">
    <property type="component" value="Unassembled WGS sequence"/>
</dbReference>
<dbReference type="RefSeq" id="WP_142536144.1">
    <property type="nucleotide sequence ID" value="NZ_SGJB01000010.1"/>
</dbReference>
<gene>
    <name evidence="3" type="ORF">EXD82_06685</name>
</gene>
<feature type="domain" description="N-acetyltransferase" evidence="2">
    <location>
        <begin position="1"/>
        <end position="173"/>
    </location>
</feature>
<evidence type="ECO:0000256" key="1">
    <source>
        <dbReference type="ARBA" id="ARBA00022679"/>
    </source>
</evidence>
<organism evidence="3 4">
    <name type="scientific">Peptacetobacter hominis</name>
    <dbReference type="NCBI Taxonomy" id="2743610"/>
    <lineage>
        <taxon>Bacteria</taxon>
        <taxon>Bacillati</taxon>
        <taxon>Bacillota</taxon>
        <taxon>Clostridia</taxon>
        <taxon>Peptostreptococcales</taxon>
        <taxon>Peptostreptococcaceae</taxon>
        <taxon>Peptacetobacter</taxon>
    </lineage>
</organism>
<proteinExistence type="predicted"/>
<dbReference type="SUPFAM" id="SSF55729">
    <property type="entry name" value="Acyl-CoA N-acyltransferases (Nat)"/>
    <property type="match status" value="1"/>
</dbReference>
<dbReference type="GO" id="GO:0008080">
    <property type="term" value="F:N-acetyltransferase activity"/>
    <property type="evidence" value="ECO:0007669"/>
    <property type="project" value="InterPro"/>
</dbReference>
<dbReference type="AlphaFoldDB" id="A0A544QUX3"/>
<dbReference type="Gene3D" id="3.40.630.30">
    <property type="match status" value="1"/>
</dbReference>
<accession>A0A544QUX3</accession>
<dbReference type="EMBL" id="SGJB01000010">
    <property type="protein sequence ID" value="TQQ84485.1"/>
    <property type="molecule type" value="Genomic_DNA"/>
</dbReference>